<organism evidence="2">
    <name type="scientific">bioreactor metagenome</name>
    <dbReference type="NCBI Taxonomy" id="1076179"/>
    <lineage>
        <taxon>unclassified sequences</taxon>
        <taxon>metagenomes</taxon>
        <taxon>ecological metagenomes</taxon>
    </lineage>
</organism>
<dbReference type="PANTHER" id="PTHR30383:SF5">
    <property type="entry name" value="SGNH HYDROLASE-TYPE ESTERASE DOMAIN-CONTAINING PROTEIN"/>
    <property type="match status" value="1"/>
</dbReference>
<dbReference type="AlphaFoldDB" id="A0A644WH10"/>
<dbReference type="InterPro" id="IPR051532">
    <property type="entry name" value="Ester_Hydrolysis_Enzymes"/>
</dbReference>
<dbReference type="NCBIfam" id="TIGR04183">
    <property type="entry name" value="Por_Secre_tail"/>
    <property type="match status" value="1"/>
</dbReference>
<evidence type="ECO:0000313" key="2">
    <source>
        <dbReference type="EMBL" id="MPM01574.1"/>
    </source>
</evidence>
<dbReference type="GO" id="GO:0004622">
    <property type="term" value="F:phosphatidylcholine lysophospholipase activity"/>
    <property type="evidence" value="ECO:0007669"/>
    <property type="project" value="TreeGrafter"/>
</dbReference>
<dbReference type="Gene3D" id="3.40.50.1110">
    <property type="entry name" value="SGNH hydrolase"/>
    <property type="match status" value="1"/>
</dbReference>
<gene>
    <name evidence="2" type="ORF">SDC9_47814</name>
</gene>
<comment type="caution">
    <text evidence="2">The sequence shown here is derived from an EMBL/GenBank/DDBJ whole genome shotgun (WGS) entry which is preliminary data.</text>
</comment>
<name>A0A644WH10_9ZZZZ</name>
<dbReference type="EMBL" id="VSSQ01000806">
    <property type="protein sequence ID" value="MPM01574.1"/>
    <property type="molecule type" value="Genomic_DNA"/>
</dbReference>
<proteinExistence type="predicted"/>
<reference evidence="2" key="1">
    <citation type="submission" date="2019-08" db="EMBL/GenBank/DDBJ databases">
        <authorList>
            <person name="Kucharzyk K."/>
            <person name="Murdoch R.W."/>
            <person name="Higgins S."/>
            <person name="Loffler F."/>
        </authorList>
    </citation>
    <scope>NUCLEOTIDE SEQUENCE</scope>
</reference>
<dbReference type="PANTHER" id="PTHR30383">
    <property type="entry name" value="THIOESTERASE 1/PROTEASE 1/LYSOPHOSPHOLIPASE L1"/>
    <property type="match status" value="1"/>
</dbReference>
<dbReference type="Pfam" id="PF13472">
    <property type="entry name" value="Lipase_GDSL_2"/>
    <property type="match status" value="1"/>
</dbReference>
<dbReference type="SUPFAM" id="SSF49899">
    <property type="entry name" value="Concanavalin A-like lectins/glucanases"/>
    <property type="match status" value="1"/>
</dbReference>
<dbReference type="InterPro" id="IPR026444">
    <property type="entry name" value="Secre_tail"/>
</dbReference>
<dbReference type="Pfam" id="PF13385">
    <property type="entry name" value="Laminin_G_3"/>
    <property type="match status" value="1"/>
</dbReference>
<dbReference type="SUPFAM" id="SSF52266">
    <property type="entry name" value="SGNH hydrolase"/>
    <property type="match status" value="1"/>
</dbReference>
<accession>A0A644WH10</accession>
<dbReference type="Gene3D" id="2.60.120.200">
    <property type="match status" value="1"/>
</dbReference>
<protein>
    <recommendedName>
        <fullName evidence="1">SGNH hydrolase-type esterase domain-containing protein</fullName>
    </recommendedName>
</protein>
<dbReference type="InterPro" id="IPR013830">
    <property type="entry name" value="SGNH_hydro"/>
</dbReference>
<evidence type="ECO:0000259" key="1">
    <source>
        <dbReference type="Pfam" id="PF13472"/>
    </source>
</evidence>
<dbReference type="InterPro" id="IPR013320">
    <property type="entry name" value="ConA-like_dom_sf"/>
</dbReference>
<feature type="domain" description="SGNH hydrolase-type esterase" evidence="1">
    <location>
        <begin position="312"/>
        <end position="485"/>
    </location>
</feature>
<dbReference type="InterPro" id="IPR036514">
    <property type="entry name" value="SGNH_hydro_sf"/>
</dbReference>
<sequence>MRIKNTLPYWLLILLISLFNLNGAKAGSGDFGAWNLTTDHNGLNCGNVTFTEKELTVEFWIYIDEKDGKNTDGTAIISNRHDGSHGFTVSLNKNTKNQDKIDLRFWFKTVNDAIYAFWIPRENFSNKWNHVAFVISSKDKKASAYLNTELYSVIENINGDWKGNIRTDGNNVGNLWLASWYTSPKLNGKVADFRVWNTARSIDEIKGNYKKVLTGKETGLQKYYTFDDEVFAQKPVKFTIVNDSLTWTAEGESWEVEVRSSTDNTVLKSEIVTEKSYSLAGLDANSVVYVRTINNGFYSGWAFKSDIVKVGCVGDSNTYGAEATDRSRYAWPIQIRDMLGDKYETRNFGVNGALMMNHLNDAWKNKTAYSDNKAYDPDIIVIALGTNDSKDGYWDAVKFKNSYIDLINEFKSYSAEPEIYMAIPIRAYSSTWSINDQTIREQVIPAMKEVAREKGLPLIDLYAVTNNIASLMASDGIHPRDEGLRIMARKIADIIQLKKPVIQINSSTISATYAEYYWYKDNTLINGANTYNYTVTETGIYKVAIKLTSITDDVVVSEPVEVNQANTVLYATGDFPASAGTFPVFDNLEIVPSADYIKVAKGSGARLSLYDIGGRCIKELQLSSELEFVSISSLPKGVYLCKIMKGESVFATKILK</sequence>